<organism evidence="2 3">
    <name type="scientific">Lasiosphaeria ovina</name>
    <dbReference type="NCBI Taxonomy" id="92902"/>
    <lineage>
        <taxon>Eukaryota</taxon>
        <taxon>Fungi</taxon>
        <taxon>Dikarya</taxon>
        <taxon>Ascomycota</taxon>
        <taxon>Pezizomycotina</taxon>
        <taxon>Sordariomycetes</taxon>
        <taxon>Sordariomycetidae</taxon>
        <taxon>Sordariales</taxon>
        <taxon>Lasiosphaeriaceae</taxon>
        <taxon>Lasiosphaeria</taxon>
    </lineage>
</organism>
<evidence type="ECO:0000313" key="2">
    <source>
        <dbReference type="EMBL" id="KAK3371628.1"/>
    </source>
</evidence>
<sequence length="308" mass="33040">MLTGHGLADTQLCETFQAWADTIHTSFTERPGLDMSSESTPSREVALQAPVPLSSSATSLQLSQASLDPGPMAQMHTIPGTALPTHFSPSQATYAPQPGSSREILPDNRSPNAASTGSQDLSSALTGGLDAASGGRKRPRVDTESAPVTGLSRLAPIVPGPYAAGTTLNHPSLGPAPAPWLYGPVTYTALFDQPPVNKIEEHFPGIIADRAKMRQSCQNGRFYSDIIRWYVYSDAHAEMDIDLGDIDVESCRQAAGQIRASLEHIHGMVKTEQVWKLRVVLPPKSGGPLLNALFEFPYTEEVLNLTTI</sequence>
<evidence type="ECO:0000256" key="1">
    <source>
        <dbReference type="SAM" id="MobiDB-lite"/>
    </source>
</evidence>
<gene>
    <name evidence="2" type="ORF">B0T24DRAFT_329356</name>
</gene>
<accession>A0AAE0K7H7</accession>
<feature type="region of interest" description="Disordered" evidence="1">
    <location>
        <begin position="67"/>
        <end position="148"/>
    </location>
</feature>
<proteinExistence type="predicted"/>
<feature type="compositionally biased region" description="Polar residues" evidence="1">
    <location>
        <begin position="109"/>
        <end position="125"/>
    </location>
</feature>
<evidence type="ECO:0000313" key="3">
    <source>
        <dbReference type="Proteomes" id="UP001287356"/>
    </source>
</evidence>
<reference evidence="2" key="1">
    <citation type="journal article" date="2023" name="Mol. Phylogenet. Evol.">
        <title>Genome-scale phylogeny and comparative genomics of the fungal order Sordariales.</title>
        <authorList>
            <person name="Hensen N."/>
            <person name="Bonometti L."/>
            <person name="Westerberg I."/>
            <person name="Brannstrom I.O."/>
            <person name="Guillou S."/>
            <person name="Cros-Aarteil S."/>
            <person name="Calhoun S."/>
            <person name="Haridas S."/>
            <person name="Kuo A."/>
            <person name="Mondo S."/>
            <person name="Pangilinan J."/>
            <person name="Riley R."/>
            <person name="LaButti K."/>
            <person name="Andreopoulos B."/>
            <person name="Lipzen A."/>
            <person name="Chen C."/>
            <person name="Yan M."/>
            <person name="Daum C."/>
            <person name="Ng V."/>
            <person name="Clum A."/>
            <person name="Steindorff A."/>
            <person name="Ohm R.A."/>
            <person name="Martin F."/>
            <person name="Silar P."/>
            <person name="Natvig D.O."/>
            <person name="Lalanne C."/>
            <person name="Gautier V."/>
            <person name="Ament-Velasquez S.L."/>
            <person name="Kruys A."/>
            <person name="Hutchinson M.I."/>
            <person name="Powell A.J."/>
            <person name="Barry K."/>
            <person name="Miller A.N."/>
            <person name="Grigoriev I.V."/>
            <person name="Debuchy R."/>
            <person name="Gladieux P."/>
            <person name="Hiltunen Thoren M."/>
            <person name="Johannesson H."/>
        </authorList>
    </citation>
    <scope>NUCLEOTIDE SEQUENCE</scope>
    <source>
        <strain evidence="2">CBS 958.72</strain>
    </source>
</reference>
<name>A0AAE0K7H7_9PEZI</name>
<dbReference type="EMBL" id="JAULSN010000005">
    <property type="protein sequence ID" value="KAK3371628.1"/>
    <property type="molecule type" value="Genomic_DNA"/>
</dbReference>
<keyword evidence="3" id="KW-1185">Reference proteome</keyword>
<reference evidence="2" key="2">
    <citation type="submission" date="2023-06" db="EMBL/GenBank/DDBJ databases">
        <authorList>
            <consortium name="Lawrence Berkeley National Laboratory"/>
            <person name="Haridas S."/>
            <person name="Hensen N."/>
            <person name="Bonometti L."/>
            <person name="Westerberg I."/>
            <person name="Brannstrom I.O."/>
            <person name="Guillou S."/>
            <person name="Cros-Aarteil S."/>
            <person name="Calhoun S."/>
            <person name="Kuo A."/>
            <person name="Mondo S."/>
            <person name="Pangilinan J."/>
            <person name="Riley R."/>
            <person name="Labutti K."/>
            <person name="Andreopoulos B."/>
            <person name="Lipzen A."/>
            <person name="Chen C."/>
            <person name="Yanf M."/>
            <person name="Daum C."/>
            <person name="Ng V."/>
            <person name="Clum A."/>
            <person name="Steindorff A."/>
            <person name="Ohm R."/>
            <person name="Martin F."/>
            <person name="Silar P."/>
            <person name="Natvig D."/>
            <person name="Lalanne C."/>
            <person name="Gautier V."/>
            <person name="Ament-Velasquez S.L."/>
            <person name="Kruys A."/>
            <person name="Hutchinson M.I."/>
            <person name="Powell A.J."/>
            <person name="Barry K."/>
            <person name="Miller A.N."/>
            <person name="Grigoriev I.V."/>
            <person name="Debuchy R."/>
            <person name="Gladieux P."/>
            <person name="Thoren M.H."/>
            <person name="Johannesson H."/>
        </authorList>
    </citation>
    <scope>NUCLEOTIDE SEQUENCE</scope>
    <source>
        <strain evidence="2">CBS 958.72</strain>
    </source>
</reference>
<feature type="compositionally biased region" description="Polar residues" evidence="1">
    <location>
        <begin position="87"/>
        <end position="100"/>
    </location>
</feature>
<comment type="caution">
    <text evidence="2">The sequence shown here is derived from an EMBL/GenBank/DDBJ whole genome shotgun (WGS) entry which is preliminary data.</text>
</comment>
<dbReference type="AlphaFoldDB" id="A0AAE0K7H7"/>
<dbReference type="Proteomes" id="UP001287356">
    <property type="component" value="Unassembled WGS sequence"/>
</dbReference>
<protein>
    <submittedName>
        <fullName evidence="2">Uncharacterized protein</fullName>
    </submittedName>
</protein>